<keyword evidence="1" id="KW-0472">Membrane</keyword>
<evidence type="ECO:0000256" key="1">
    <source>
        <dbReference type="SAM" id="Phobius"/>
    </source>
</evidence>
<keyword evidence="1" id="KW-1133">Transmembrane helix</keyword>
<dbReference type="Proteomes" id="UP000240830">
    <property type="component" value="Unassembled WGS sequence"/>
</dbReference>
<evidence type="ECO:0000313" key="2">
    <source>
        <dbReference type="EMBL" id="PJF17696.1"/>
    </source>
</evidence>
<comment type="caution">
    <text evidence="2">The sequence shown here is derived from an EMBL/GenBank/DDBJ whole genome shotgun (WGS) entry which is preliminary data.</text>
</comment>
<keyword evidence="1" id="KW-0812">Transmembrane</keyword>
<evidence type="ECO:0000313" key="3">
    <source>
        <dbReference type="Proteomes" id="UP000240830"/>
    </source>
</evidence>
<organism evidence="2 3">
    <name type="scientific">Paramicrosporidium saccamoebae</name>
    <dbReference type="NCBI Taxonomy" id="1246581"/>
    <lineage>
        <taxon>Eukaryota</taxon>
        <taxon>Fungi</taxon>
        <taxon>Fungi incertae sedis</taxon>
        <taxon>Cryptomycota</taxon>
        <taxon>Cryptomycota incertae sedis</taxon>
        <taxon>Paramicrosporidium</taxon>
    </lineage>
</organism>
<sequence>MNTLGWKATTTSAVALVTCVVHLLGLKLHVHMLGIWVVFAVCAPFLQNDSKMWAAVAALASIVALFVMTRITETHRNHAMVKRVLACSERVSPKLDPTRDFSRHGTAILVICLSYTLIAFVSVIGDPKISGETGWYLVGILFFAIFVHARLKQSPKAVLVFIWFGLGIGCWCGTPWTIPRNDPEMLILVTEAALSHVVTVYKADIGSHPKVH</sequence>
<name>A0A2H9TIZ5_9FUNG</name>
<protein>
    <submittedName>
        <fullName evidence="2">Uncharacterized protein</fullName>
    </submittedName>
</protein>
<dbReference type="AlphaFoldDB" id="A0A2H9TIZ5"/>
<gene>
    <name evidence="2" type="ORF">PSACC_02499</name>
</gene>
<dbReference type="EMBL" id="MTSL01000166">
    <property type="protein sequence ID" value="PJF17696.1"/>
    <property type="molecule type" value="Genomic_DNA"/>
</dbReference>
<keyword evidence="3" id="KW-1185">Reference proteome</keyword>
<reference evidence="2 3" key="1">
    <citation type="submission" date="2016-10" db="EMBL/GenBank/DDBJ databases">
        <title>The genome of Paramicrosporidium saccamoebae is the missing link in understanding Cryptomycota and Microsporidia evolution.</title>
        <authorList>
            <person name="Quandt C.A."/>
            <person name="Beaudet D."/>
            <person name="Corsaro D."/>
            <person name="Michel R."/>
            <person name="Corradi N."/>
            <person name="James T."/>
        </authorList>
    </citation>
    <scope>NUCLEOTIDE SEQUENCE [LARGE SCALE GENOMIC DNA]</scope>
    <source>
        <strain evidence="2 3">KSL3</strain>
    </source>
</reference>
<feature type="transmembrane region" description="Helical" evidence="1">
    <location>
        <begin position="30"/>
        <end position="46"/>
    </location>
</feature>
<feature type="transmembrane region" description="Helical" evidence="1">
    <location>
        <begin position="52"/>
        <end position="72"/>
    </location>
</feature>
<feature type="transmembrane region" description="Helical" evidence="1">
    <location>
        <begin position="133"/>
        <end position="151"/>
    </location>
</feature>
<feature type="transmembrane region" description="Helical" evidence="1">
    <location>
        <begin position="158"/>
        <end position="178"/>
    </location>
</feature>
<proteinExistence type="predicted"/>
<feature type="transmembrane region" description="Helical" evidence="1">
    <location>
        <begin position="107"/>
        <end position="127"/>
    </location>
</feature>
<accession>A0A2H9TIZ5</accession>